<feature type="domain" description="Calponin-homology (CH)" evidence="5">
    <location>
        <begin position="187"/>
        <end position="298"/>
    </location>
</feature>
<feature type="domain" description="Calponin-homology (CH)" evidence="5">
    <location>
        <begin position="317"/>
        <end position="425"/>
    </location>
</feature>
<evidence type="ECO:0000256" key="4">
    <source>
        <dbReference type="ARBA" id="ARBA00023203"/>
    </source>
</evidence>
<evidence type="ECO:0000256" key="1">
    <source>
        <dbReference type="ARBA" id="ARBA00022723"/>
    </source>
</evidence>
<reference evidence="6" key="1">
    <citation type="submission" date="2025-08" db="UniProtKB">
        <authorList>
            <consortium name="Ensembl"/>
        </authorList>
    </citation>
    <scope>IDENTIFICATION</scope>
</reference>
<dbReference type="FunFam" id="1.10.418.10:FF:000031">
    <property type="entry name" value="Fimbrin-2 like"/>
    <property type="match status" value="1"/>
</dbReference>
<dbReference type="PROSITE" id="PS50021">
    <property type="entry name" value="CH"/>
    <property type="match status" value="4"/>
</dbReference>
<dbReference type="Ensembl" id="ENSEBUT00000005356.1">
    <property type="protein sequence ID" value="ENSEBUP00000004918.1"/>
    <property type="gene ID" value="ENSEBUG00000003389.1"/>
</dbReference>
<dbReference type="FunFam" id="1.10.418.10:FF:000027">
    <property type="entry name" value="Probable fimbrin"/>
    <property type="match status" value="1"/>
</dbReference>
<dbReference type="InterPro" id="IPR001715">
    <property type="entry name" value="CH_dom"/>
</dbReference>
<feature type="domain" description="Calponin-homology (CH)" evidence="5">
    <location>
        <begin position="43"/>
        <end position="159"/>
    </location>
</feature>
<keyword evidence="7" id="KW-1185">Reference proteome</keyword>
<evidence type="ECO:0000256" key="2">
    <source>
        <dbReference type="ARBA" id="ARBA00022737"/>
    </source>
</evidence>
<dbReference type="PANTHER" id="PTHR19961">
    <property type="entry name" value="FIMBRIN/PLASTIN"/>
    <property type="match status" value="1"/>
</dbReference>
<accession>A0A8C4NES1</accession>
<organism evidence="6 7">
    <name type="scientific">Eptatretus burgeri</name>
    <name type="common">Inshore hagfish</name>
    <dbReference type="NCBI Taxonomy" id="7764"/>
    <lineage>
        <taxon>Eukaryota</taxon>
        <taxon>Metazoa</taxon>
        <taxon>Chordata</taxon>
        <taxon>Craniata</taxon>
        <taxon>Vertebrata</taxon>
        <taxon>Cyclostomata</taxon>
        <taxon>Myxini</taxon>
        <taxon>Myxiniformes</taxon>
        <taxon>Myxinidae</taxon>
        <taxon>Eptatretinae</taxon>
        <taxon>Eptatretus</taxon>
    </lineage>
</organism>
<dbReference type="InterPro" id="IPR001589">
    <property type="entry name" value="Actinin_actin-bd_CS"/>
</dbReference>
<evidence type="ECO:0000256" key="3">
    <source>
        <dbReference type="ARBA" id="ARBA00022837"/>
    </source>
</evidence>
<dbReference type="Proteomes" id="UP000694388">
    <property type="component" value="Unplaced"/>
</dbReference>
<dbReference type="OMA" id="WQLMRKN"/>
<reference evidence="6" key="2">
    <citation type="submission" date="2025-09" db="UniProtKB">
        <authorList>
            <consortium name="Ensembl"/>
        </authorList>
    </citation>
    <scope>IDENTIFICATION</scope>
</reference>
<dbReference type="GO" id="GO:0005737">
    <property type="term" value="C:cytoplasm"/>
    <property type="evidence" value="ECO:0007669"/>
    <property type="project" value="TreeGrafter"/>
</dbReference>
<protein>
    <recommendedName>
        <fullName evidence="5">Calponin-homology (CH) domain-containing protein</fullName>
    </recommendedName>
</protein>
<dbReference type="GO" id="GO:0051017">
    <property type="term" value="P:actin filament bundle assembly"/>
    <property type="evidence" value="ECO:0007669"/>
    <property type="project" value="InterPro"/>
</dbReference>
<keyword evidence="4" id="KW-0009">Actin-binding</keyword>
<dbReference type="GO" id="GO:0005884">
    <property type="term" value="C:actin filament"/>
    <property type="evidence" value="ECO:0007669"/>
    <property type="project" value="TreeGrafter"/>
</dbReference>
<dbReference type="FunFam" id="1.10.418.10:FF:000042">
    <property type="entry name" value="Fimbrin, putative"/>
    <property type="match status" value="1"/>
</dbReference>
<dbReference type="AlphaFoldDB" id="A0A8C4NES1"/>
<dbReference type="InterPro" id="IPR036872">
    <property type="entry name" value="CH_dom_sf"/>
</dbReference>
<keyword evidence="1" id="KW-0479">Metal-binding</keyword>
<dbReference type="SMART" id="SM00033">
    <property type="entry name" value="CH"/>
    <property type="match status" value="4"/>
</dbReference>
<dbReference type="PROSITE" id="PS00019">
    <property type="entry name" value="ACTININ_1"/>
    <property type="match status" value="1"/>
</dbReference>
<dbReference type="GO" id="GO:0051639">
    <property type="term" value="P:actin filament network formation"/>
    <property type="evidence" value="ECO:0007669"/>
    <property type="project" value="TreeGrafter"/>
</dbReference>
<dbReference type="GO" id="GO:0046872">
    <property type="term" value="F:metal ion binding"/>
    <property type="evidence" value="ECO:0007669"/>
    <property type="project" value="UniProtKB-KW"/>
</dbReference>
<dbReference type="PROSITE" id="PS00020">
    <property type="entry name" value="ACTININ_2"/>
    <property type="match status" value="1"/>
</dbReference>
<dbReference type="PANTHER" id="PTHR19961:SF18">
    <property type="entry name" value="FI19014P1"/>
    <property type="match status" value="1"/>
</dbReference>
<dbReference type="CDD" id="cd21301">
    <property type="entry name" value="CH_PLS_rpt4"/>
    <property type="match status" value="1"/>
</dbReference>
<feature type="domain" description="Calponin-homology (CH)" evidence="5">
    <location>
        <begin position="437"/>
        <end position="546"/>
    </location>
</feature>
<keyword evidence="3" id="KW-0106">Calcium</keyword>
<evidence type="ECO:0000313" key="7">
    <source>
        <dbReference type="Proteomes" id="UP000694388"/>
    </source>
</evidence>
<dbReference type="Gene3D" id="1.10.418.10">
    <property type="entry name" value="Calponin-like domain"/>
    <property type="match status" value="4"/>
</dbReference>
<name>A0A8C4NES1_EPTBU</name>
<dbReference type="InterPro" id="IPR039959">
    <property type="entry name" value="Fimbrin/Plastin"/>
</dbReference>
<dbReference type="Pfam" id="PF00307">
    <property type="entry name" value="CH"/>
    <property type="match status" value="4"/>
</dbReference>
<evidence type="ECO:0000313" key="6">
    <source>
        <dbReference type="Ensembl" id="ENSEBUP00000004918.1"/>
    </source>
</evidence>
<sequence length="554" mass="62133">MHEVSSEEVCHTFRRQVSKRNGLLSVGGSSRCSSEGTQHSHSVEERVAFSAWINKVLQADPDCNHLLPIDPQNNDLFHVLMNGIILCKMVNLSVPNTIDERVINKNKLTPFTIQENLNLALNSASAVGCQVVNIGAEDLRDGLPHLVLGLLWQIIKLGLFADINLSDNEALVALLMEGECLEDLMKLSPEDLLIRWVNYHLNNSGEAGIGNFTTDIQDSRAYFHLLKEIAPRGDGEGEQRIDIDLSGLQERDEERRAERMLQQADRLGCRQFVTPTEVVQGNYKLNLAFVANLFNTYPALSQPLDTDLDWSLLEGETREERTFRNWMNSLGVSPYINHLYSDLSDGLVLLQLHERIGTNITWSRANRPPYPKFSAHLKKLENCNYAVELGKARGFSLVGVAGQDFQEGNRTLTLSLVWQLMRRYTFDVLEALGEGHKVSDKVILDWVNNTLASAGKDCSIHSFKDPKLATARPVLELLDAMLPGSVKEDVVVYSAKEDEERLANARYAISLARKIGARVYALPDDIVELKPKMIMTVFACLMGHAMRNTKRLAK</sequence>
<proteinExistence type="predicted"/>
<keyword evidence="2" id="KW-0677">Repeat</keyword>
<dbReference type="GeneTree" id="ENSGT00950000183097"/>
<dbReference type="CDD" id="cd21292">
    <property type="entry name" value="CH_PLS_rpt1"/>
    <property type="match status" value="1"/>
</dbReference>
<evidence type="ECO:0000259" key="5">
    <source>
        <dbReference type="PROSITE" id="PS50021"/>
    </source>
</evidence>
<dbReference type="SUPFAM" id="SSF47576">
    <property type="entry name" value="Calponin-homology domain, CH-domain"/>
    <property type="match status" value="1"/>
</dbReference>
<dbReference type="FunFam" id="1.10.418.10:FF:000010">
    <property type="entry name" value="Plastin-3 isoform 1"/>
    <property type="match status" value="1"/>
</dbReference>
<dbReference type="GO" id="GO:0032432">
    <property type="term" value="C:actin filament bundle"/>
    <property type="evidence" value="ECO:0007669"/>
    <property type="project" value="TreeGrafter"/>
</dbReference>
<dbReference type="GO" id="GO:0051015">
    <property type="term" value="F:actin filament binding"/>
    <property type="evidence" value="ECO:0007669"/>
    <property type="project" value="InterPro"/>
</dbReference>